<accession>A0ABD1FHD0</accession>
<evidence type="ECO:0000256" key="6">
    <source>
        <dbReference type="ARBA" id="ARBA00023125"/>
    </source>
</evidence>
<proteinExistence type="predicted"/>
<name>A0ABD1FHD0_SALDI</name>
<dbReference type="Pfam" id="PF02892">
    <property type="entry name" value="zf-BED"/>
    <property type="match status" value="1"/>
</dbReference>
<evidence type="ECO:0008006" key="14">
    <source>
        <dbReference type="Google" id="ProtNLM"/>
    </source>
</evidence>
<dbReference type="PANTHER" id="PTHR46481:SF10">
    <property type="entry name" value="ZINC FINGER BED DOMAIN-CONTAINING PROTEIN 39"/>
    <property type="match status" value="1"/>
</dbReference>
<sequence length="321" mass="34741">MSSSRGGDRGKEIAEDQSTRPRRSKRPSRREIMEEVSRVAAERMQIDEDHRTAILLTQMSGQFEPAPGGAPGGGGSQGRGDDVHISSDSGDNNVNDDGSRVPSSGGHVGENEDMSPSPPPGRGKKVSQKLKSDIFVKHYKKVEIVTATPGGGPLSQEATSEFCAYCNYCPKVYQFNSGGGYGTLHRHLKTKHPVEYGHTSTQTQLNFASGGSGSSQSTGTGPTPAQIDVLDWWGTHEKDFPILASMAKEIFSVPASTVAVESAFSVGACVLDERRSNLSARNMEAVMLLDDWCKADIRDQEPNWDTRVEEEGEEYTEDEAS</sequence>
<dbReference type="GO" id="GO:0003677">
    <property type="term" value="F:DNA binding"/>
    <property type="evidence" value="ECO:0007669"/>
    <property type="project" value="UniProtKB-KW"/>
</dbReference>
<feature type="region of interest" description="Disordered" evidence="9">
    <location>
        <begin position="1"/>
        <end position="128"/>
    </location>
</feature>
<evidence type="ECO:0000256" key="5">
    <source>
        <dbReference type="ARBA" id="ARBA00023015"/>
    </source>
</evidence>
<evidence type="ECO:0000256" key="8">
    <source>
        <dbReference type="ARBA" id="ARBA00023242"/>
    </source>
</evidence>
<keyword evidence="4" id="KW-0862">Zinc</keyword>
<dbReference type="Pfam" id="PF05699">
    <property type="entry name" value="Dimer_Tnp_hAT"/>
    <property type="match status" value="1"/>
</dbReference>
<evidence type="ECO:0000256" key="3">
    <source>
        <dbReference type="ARBA" id="ARBA00022771"/>
    </source>
</evidence>
<comment type="subcellular location">
    <subcellularLocation>
        <location evidence="1">Nucleus</location>
    </subcellularLocation>
</comment>
<feature type="compositionally biased region" description="Basic and acidic residues" evidence="9">
    <location>
        <begin position="29"/>
        <end position="52"/>
    </location>
</feature>
<keyword evidence="13" id="KW-1185">Reference proteome</keyword>
<evidence type="ECO:0000256" key="1">
    <source>
        <dbReference type="ARBA" id="ARBA00004123"/>
    </source>
</evidence>
<feature type="compositionally biased region" description="Basic and acidic residues" evidence="9">
    <location>
        <begin position="1"/>
        <end position="19"/>
    </location>
</feature>
<dbReference type="Proteomes" id="UP001567538">
    <property type="component" value="Unassembled WGS sequence"/>
</dbReference>
<evidence type="ECO:0000259" key="11">
    <source>
        <dbReference type="Pfam" id="PF05699"/>
    </source>
</evidence>
<evidence type="ECO:0000256" key="4">
    <source>
        <dbReference type="ARBA" id="ARBA00022833"/>
    </source>
</evidence>
<keyword evidence="6" id="KW-0238">DNA-binding</keyword>
<feature type="compositionally biased region" description="Gly residues" evidence="9">
    <location>
        <begin position="69"/>
        <end position="78"/>
    </location>
</feature>
<gene>
    <name evidence="12" type="ORF">AAHA92_33925</name>
</gene>
<feature type="domain" description="BED-type" evidence="10">
    <location>
        <begin position="160"/>
        <end position="193"/>
    </location>
</feature>
<keyword evidence="2" id="KW-0479">Metal-binding</keyword>
<dbReference type="AlphaFoldDB" id="A0ABD1FHD0"/>
<comment type="caution">
    <text evidence="12">The sequence shown here is derived from an EMBL/GenBank/DDBJ whole genome shotgun (WGS) entry which is preliminary data.</text>
</comment>
<dbReference type="InterPro" id="IPR012337">
    <property type="entry name" value="RNaseH-like_sf"/>
</dbReference>
<organism evidence="12 13">
    <name type="scientific">Salvia divinorum</name>
    <name type="common">Maria pastora</name>
    <name type="synonym">Diviner's sage</name>
    <dbReference type="NCBI Taxonomy" id="28513"/>
    <lineage>
        <taxon>Eukaryota</taxon>
        <taxon>Viridiplantae</taxon>
        <taxon>Streptophyta</taxon>
        <taxon>Embryophyta</taxon>
        <taxon>Tracheophyta</taxon>
        <taxon>Spermatophyta</taxon>
        <taxon>Magnoliopsida</taxon>
        <taxon>eudicotyledons</taxon>
        <taxon>Gunneridae</taxon>
        <taxon>Pentapetalae</taxon>
        <taxon>asterids</taxon>
        <taxon>lamiids</taxon>
        <taxon>Lamiales</taxon>
        <taxon>Lamiaceae</taxon>
        <taxon>Nepetoideae</taxon>
        <taxon>Mentheae</taxon>
        <taxon>Salviinae</taxon>
        <taxon>Salvia</taxon>
        <taxon>Salvia subgen. Calosphace</taxon>
    </lineage>
</organism>
<evidence type="ECO:0000256" key="7">
    <source>
        <dbReference type="ARBA" id="ARBA00023163"/>
    </source>
</evidence>
<keyword evidence="3" id="KW-0863">Zinc-finger</keyword>
<keyword evidence="7" id="KW-0804">Transcription</keyword>
<dbReference type="PANTHER" id="PTHR46481">
    <property type="entry name" value="ZINC FINGER BED DOMAIN-CONTAINING PROTEIN 4"/>
    <property type="match status" value="1"/>
</dbReference>
<dbReference type="SMART" id="SM00614">
    <property type="entry name" value="ZnF_BED"/>
    <property type="match status" value="1"/>
</dbReference>
<keyword evidence="5" id="KW-0805">Transcription regulation</keyword>
<evidence type="ECO:0000259" key="10">
    <source>
        <dbReference type="Pfam" id="PF02892"/>
    </source>
</evidence>
<protein>
    <recommendedName>
        <fullName evidence="14">HAT C-terminal dimerisation domain-containing protein</fullName>
    </recommendedName>
</protein>
<dbReference type="GO" id="GO:0008270">
    <property type="term" value="F:zinc ion binding"/>
    <property type="evidence" value="ECO:0007669"/>
    <property type="project" value="UniProtKB-KW"/>
</dbReference>
<feature type="compositionally biased region" description="Low complexity" evidence="9">
    <location>
        <begin position="86"/>
        <end position="96"/>
    </location>
</feature>
<reference evidence="12 13" key="1">
    <citation type="submission" date="2024-06" db="EMBL/GenBank/DDBJ databases">
        <title>A chromosome level genome sequence of Diviner's sage (Salvia divinorum).</title>
        <authorList>
            <person name="Ford S.A."/>
            <person name="Ro D.-K."/>
            <person name="Ness R.W."/>
            <person name="Phillips M.A."/>
        </authorList>
    </citation>
    <scope>NUCLEOTIDE SEQUENCE [LARGE SCALE GENOMIC DNA]</scope>
    <source>
        <strain evidence="12">SAF-2024a</strain>
        <tissue evidence="12">Leaf</tissue>
    </source>
</reference>
<dbReference type="InterPro" id="IPR003656">
    <property type="entry name" value="Znf_BED"/>
</dbReference>
<evidence type="ECO:0000256" key="2">
    <source>
        <dbReference type="ARBA" id="ARBA00022723"/>
    </source>
</evidence>
<evidence type="ECO:0000313" key="12">
    <source>
        <dbReference type="EMBL" id="KAL1531222.1"/>
    </source>
</evidence>
<dbReference type="InterPro" id="IPR008906">
    <property type="entry name" value="HATC_C_dom"/>
</dbReference>
<evidence type="ECO:0000256" key="9">
    <source>
        <dbReference type="SAM" id="MobiDB-lite"/>
    </source>
</evidence>
<keyword evidence="8" id="KW-0539">Nucleus</keyword>
<dbReference type="EMBL" id="JBEAFC010000015">
    <property type="protein sequence ID" value="KAL1531222.1"/>
    <property type="molecule type" value="Genomic_DNA"/>
</dbReference>
<feature type="domain" description="HAT C-terminal dimerisation" evidence="11">
    <location>
        <begin position="226"/>
        <end position="292"/>
    </location>
</feature>
<dbReference type="GO" id="GO:0005634">
    <property type="term" value="C:nucleus"/>
    <property type="evidence" value="ECO:0007669"/>
    <property type="project" value="UniProtKB-SubCell"/>
</dbReference>
<dbReference type="InterPro" id="IPR052035">
    <property type="entry name" value="ZnF_BED_domain_contain"/>
</dbReference>
<dbReference type="SUPFAM" id="SSF53098">
    <property type="entry name" value="Ribonuclease H-like"/>
    <property type="match status" value="1"/>
</dbReference>
<evidence type="ECO:0000313" key="13">
    <source>
        <dbReference type="Proteomes" id="UP001567538"/>
    </source>
</evidence>